<dbReference type="InterPro" id="IPR010512">
    <property type="entry name" value="DUF1091"/>
</dbReference>
<dbReference type="AlphaFoldDB" id="A0A182M3G0"/>
<reference evidence="1" key="2">
    <citation type="submission" date="2020-05" db="UniProtKB">
        <authorList>
            <consortium name="EnsemblMetazoa"/>
        </authorList>
    </citation>
    <scope>IDENTIFICATION</scope>
    <source>
        <strain evidence="1">A-37</strain>
    </source>
</reference>
<reference evidence="2" key="1">
    <citation type="submission" date="2013-09" db="EMBL/GenBank/DDBJ databases">
        <title>The Genome Sequence of Anopheles culicifacies species A.</title>
        <authorList>
            <consortium name="The Broad Institute Genomics Platform"/>
            <person name="Neafsey D.E."/>
            <person name="Besansky N."/>
            <person name="Howell P."/>
            <person name="Walton C."/>
            <person name="Young S.K."/>
            <person name="Zeng Q."/>
            <person name="Gargeya S."/>
            <person name="Fitzgerald M."/>
            <person name="Haas B."/>
            <person name="Abouelleil A."/>
            <person name="Allen A.W."/>
            <person name="Alvarado L."/>
            <person name="Arachchi H.M."/>
            <person name="Berlin A.M."/>
            <person name="Chapman S.B."/>
            <person name="Gainer-Dewar J."/>
            <person name="Goldberg J."/>
            <person name="Griggs A."/>
            <person name="Gujja S."/>
            <person name="Hansen M."/>
            <person name="Howarth C."/>
            <person name="Imamovic A."/>
            <person name="Ireland A."/>
            <person name="Larimer J."/>
            <person name="McCowan C."/>
            <person name="Murphy C."/>
            <person name="Pearson M."/>
            <person name="Poon T.W."/>
            <person name="Priest M."/>
            <person name="Roberts A."/>
            <person name="Saif S."/>
            <person name="Shea T."/>
            <person name="Sisk P."/>
            <person name="Sykes S."/>
            <person name="Wortman J."/>
            <person name="Nusbaum C."/>
            <person name="Birren B."/>
        </authorList>
    </citation>
    <scope>NUCLEOTIDE SEQUENCE [LARGE SCALE GENOMIC DNA]</scope>
    <source>
        <strain evidence="2">A-37</strain>
    </source>
</reference>
<dbReference type="PANTHER" id="PTHR20898:SF0">
    <property type="entry name" value="DAEDALUS ON 3-RELATED"/>
    <property type="match status" value="1"/>
</dbReference>
<dbReference type="PANTHER" id="PTHR20898">
    <property type="entry name" value="DAEDALUS ON 3-RELATED-RELATED"/>
    <property type="match status" value="1"/>
</dbReference>
<keyword evidence="2" id="KW-1185">Reference proteome</keyword>
<evidence type="ECO:0000313" key="2">
    <source>
        <dbReference type="Proteomes" id="UP000075883"/>
    </source>
</evidence>
<name>A0A182M3G0_9DIPT</name>
<dbReference type="Pfam" id="PF06477">
    <property type="entry name" value="DUF1091"/>
    <property type="match status" value="2"/>
</dbReference>
<organism evidence="1 2">
    <name type="scientific">Anopheles culicifacies</name>
    <dbReference type="NCBI Taxonomy" id="139723"/>
    <lineage>
        <taxon>Eukaryota</taxon>
        <taxon>Metazoa</taxon>
        <taxon>Ecdysozoa</taxon>
        <taxon>Arthropoda</taxon>
        <taxon>Hexapoda</taxon>
        <taxon>Insecta</taxon>
        <taxon>Pterygota</taxon>
        <taxon>Neoptera</taxon>
        <taxon>Endopterygota</taxon>
        <taxon>Diptera</taxon>
        <taxon>Nematocera</taxon>
        <taxon>Culicoidea</taxon>
        <taxon>Culicidae</taxon>
        <taxon>Anophelinae</taxon>
        <taxon>Anopheles</taxon>
        <taxon>culicifacies species complex</taxon>
    </lineage>
</organism>
<dbReference type="Proteomes" id="UP000075883">
    <property type="component" value="Unassembled WGS sequence"/>
</dbReference>
<dbReference type="EMBL" id="AXCM01004268">
    <property type="status" value="NOT_ANNOTATED_CDS"/>
    <property type="molecule type" value="Genomic_DNA"/>
</dbReference>
<dbReference type="VEuPathDB" id="VectorBase:ACUA008522"/>
<dbReference type="EnsemblMetazoa" id="ACUA008522-RA">
    <property type="protein sequence ID" value="ACUA008522-PA"/>
    <property type="gene ID" value="ACUA008522"/>
</dbReference>
<evidence type="ECO:0000313" key="1">
    <source>
        <dbReference type="EnsemblMetazoa" id="ACUA008522-PA"/>
    </source>
</evidence>
<proteinExistence type="predicted"/>
<accession>A0A182M3G0</accession>
<protein>
    <submittedName>
        <fullName evidence="1">Uncharacterized protein</fullName>
    </submittedName>
</protein>
<sequence>MKAPLNNAKNKASTIIRTVLTIMASGSAVWLLLLVGAVAVSTVHCDIGTPCKVLCENGAEMRRNETKPYTFKILKYICIGTPYKRSRLNYCKTVLRRNKPTLLNVSVTVPEVLNYIWVVVKVHYKFSTYQPFLIDMEEEACGYIKNRPVIPLTDYIFDTFVKSVPALSAPCPHGNRTYNIVWWLEERLTPRSIPAGEYRLDLKFVAKDNVTIFASETYVMVRRSGIIGSMIECGQCKKGAEFRPDLAVNDSRPYKIKITKYVCVETPYERTTLNYCKTILRRNKPAAFNISLDVPEVLNYILMTVKSYYKFSTYQPFLIDMEQEGCEYMKNRPFIPLTNYVYEILQKTVPDISTPCPHGVSSKRLILYEVLCNNWISFYLRIERTLSCGGWMRTSYQGPYRQGITGWI</sequence>